<proteinExistence type="predicted"/>
<evidence type="ECO:0000313" key="3">
    <source>
        <dbReference type="EMBL" id="QNL95810.1"/>
    </source>
</evidence>
<dbReference type="Proteomes" id="UP000515871">
    <property type="component" value="Chromosome"/>
</dbReference>
<reference evidence="2" key="1">
    <citation type="submission" date="2020-09" db="EMBL/GenBank/DDBJ databases">
        <title>Novel species in genus Aeromicrobium.</title>
        <authorList>
            <person name="Zhang G."/>
        </authorList>
    </citation>
    <scope>NUCLEOTIDE SEQUENCE</scope>
    <source>
        <strain evidence="3">Zg-629</strain>
        <strain evidence="4">zg-629</strain>
        <strain evidence="2">Zg-636</strain>
    </source>
</reference>
<keyword evidence="1" id="KW-1133">Transmembrane helix</keyword>
<dbReference type="InterPro" id="IPR019277">
    <property type="entry name" value="DUF2304"/>
</dbReference>
<keyword evidence="1" id="KW-0472">Membrane</keyword>
<dbReference type="EMBL" id="JACTVM010000003">
    <property type="protein sequence ID" value="MBC9227180.1"/>
    <property type="molecule type" value="Genomic_DNA"/>
</dbReference>
<keyword evidence="1" id="KW-0812">Transmembrane</keyword>
<dbReference type="EMBL" id="CP060587">
    <property type="protein sequence ID" value="QNL95810.1"/>
    <property type="molecule type" value="Genomic_DNA"/>
</dbReference>
<dbReference type="Pfam" id="PF10066">
    <property type="entry name" value="DUF2304"/>
    <property type="match status" value="1"/>
</dbReference>
<keyword evidence="4" id="KW-1185">Reference proteome</keyword>
<sequence length="120" mass="13576">MMAPYVLGLVGAIVTLAFVFELLRRRHLREKYAVLWVAIGLGGLLLSLFPVALTRLSELVGVELPSNLLFFGALFILLLMNVQHSFEVGRLEERTRTLAEEVALLRLEQQQQRDGVDDDR</sequence>
<name>A0A8I0EXX2_9ACTN</name>
<feature type="transmembrane region" description="Helical" evidence="1">
    <location>
        <begin position="32"/>
        <end position="52"/>
    </location>
</feature>
<dbReference type="AlphaFoldDB" id="A0A8I0EXX2"/>
<evidence type="ECO:0000256" key="1">
    <source>
        <dbReference type="SAM" id="Phobius"/>
    </source>
</evidence>
<evidence type="ECO:0000313" key="4">
    <source>
        <dbReference type="Proteomes" id="UP000515871"/>
    </source>
</evidence>
<gene>
    <name evidence="3" type="ORF">H9L21_01210</name>
    <name evidence="2" type="ORF">IBG24_12730</name>
</gene>
<accession>A0A8I0EXX2</accession>
<feature type="transmembrane region" description="Helical" evidence="1">
    <location>
        <begin position="6"/>
        <end position="23"/>
    </location>
</feature>
<evidence type="ECO:0000313" key="5">
    <source>
        <dbReference type="Proteomes" id="UP000620591"/>
    </source>
</evidence>
<organism evidence="2 5">
    <name type="scientific">Aeromicrobium senzhongii</name>
    <dbReference type="NCBI Taxonomy" id="2663859"/>
    <lineage>
        <taxon>Bacteria</taxon>
        <taxon>Bacillati</taxon>
        <taxon>Actinomycetota</taxon>
        <taxon>Actinomycetes</taxon>
        <taxon>Propionibacteriales</taxon>
        <taxon>Nocardioidaceae</taxon>
        <taxon>Aeromicrobium</taxon>
    </lineage>
</organism>
<evidence type="ECO:0000313" key="2">
    <source>
        <dbReference type="EMBL" id="MBC9227180.1"/>
    </source>
</evidence>
<feature type="transmembrane region" description="Helical" evidence="1">
    <location>
        <begin position="64"/>
        <end position="82"/>
    </location>
</feature>
<dbReference type="Proteomes" id="UP000620591">
    <property type="component" value="Unassembled WGS sequence"/>
</dbReference>
<protein>
    <submittedName>
        <fullName evidence="2">DUF2304 domain-containing protein</fullName>
    </submittedName>
</protein>